<proteinExistence type="predicted"/>
<dbReference type="OrthoDB" id="125347at2759"/>
<dbReference type="PANTHER" id="PTHR38116">
    <property type="entry name" value="CHROMOSOME 7, WHOLE GENOME SHOTGUN SEQUENCE"/>
    <property type="match status" value="1"/>
</dbReference>
<comment type="caution">
    <text evidence="2">The sequence shown here is derived from an EMBL/GenBank/DDBJ whole genome shotgun (WGS) entry which is preliminary data.</text>
</comment>
<name>A0A8H4PAN8_9HYPO</name>
<feature type="compositionally biased region" description="Basic residues" evidence="1">
    <location>
        <begin position="15"/>
        <end position="31"/>
    </location>
</feature>
<gene>
    <name evidence="2" type="ORF">FALBO_7624</name>
</gene>
<feature type="compositionally biased region" description="Polar residues" evidence="1">
    <location>
        <begin position="57"/>
        <end position="78"/>
    </location>
</feature>
<evidence type="ECO:0008006" key="4">
    <source>
        <dbReference type="Google" id="ProtNLM"/>
    </source>
</evidence>
<dbReference type="Pfam" id="PF11905">
    <property type="entry name" value="DUF3425"/>
    <property type="match status" value="1"/>
</dbReference>
<feature type="compositionally biased region" description="Basic and acidic residues" evidence="1">
    <location>
        <begin position="79"/>
        <end position="98"/>
    </location>
</feature>
<evidence type="ECO:0000313" key="2">
    <source>
        <dbReference type="EMBL" id="KAF4465540.1"/>
    </source>
</evidence>
<organism evidence="2 3">
    <name type="scientific">Fusarium albosuccineum</name>
    <dbReference type="NCBI Taxonomy" id="1237068"/>
    <lineage>
        <taxon>Eukaryota</taxon>
        <taxon>Fungi</taxon>
        <taxon>Dikarya</taxon>
        <taxon>Ascomycota</taxon>
        <taxon>Pezizomycotina</taxon>
        <taxon>Sordariomycetes</taxon>
        <taxon>Hypocreomycetidae</taxon>
        <taxon>Hypocreales</taxon>
        <taxon>Nectriaceae</taxon>
        <taxon>Fusarium</taxon>
        <taxon>Fusarium decemcellulare species complex</taxon>
    </lineage>
</organism>
<dbReference type="Proteomes" id="UP000554235">
    <property type="component" value="Unassembled WGS sequence"/>
</dbReference>
<protein>
    <recommendedName>
        <fullName evidence="4">BZIP domain-containing protein</fullName>
    </recommendedName>
</protein>
<dbReference type="InterPro" id="IPR021833">
    <property type="entry name" value="DUF3425"/>
</dbReference>
<sequence>MGTTSLNLTAEERRERKKLQNRANQRARRQRLRDEEDPNPKARHPYRVSRWRLNDDPSPSTRNPQTGSGACTSMSRQPTSHDHTDQEPQSRDASARSEEPLALEVTHANDARLPLPVDHLLIHLITDNVCRGLMANKATLRVLASFIGGITDPPLPAETSTTCDITVIRPTQKIMPPNLQPTLLQMNLPHPAWIDIIPYPEMRDNLIRRQHFFNHLSFLGDLVGEFALFRPSGRGSTLEKLPSSEWDDDHPNGTGFVLWGEPHLKESWEVTPRFLAKWTWAIEGCDEIVRISNGWRSTRGERPLPSRSIARLGLEVVI</sequence>
<accession>A0A8H4PAN8</accession>
<feature type="region of interest" description="Disordered" evidence="1">
    <location>
        <begin position="1"/>
        <end position="98"/>
    </location>
</feature>
<keyword evidence="3" id="KW-1185">Reference proteome</keyword>
<dbReference type="AlphaFoldDB" id="A0A8H4PAN8"/>
<dbReference type="PANTHER" id="PTHR38116:SF1">
    <property type="entry name" value="BZIP DOMAIN-CONTAINING PROTEIN"/>
    <property type="match status" value="1"/>
</dbReference>
<evidence type="ECO:0000313" key="3">
    <source>
        <dbReference type="Proteomes" id="UP000554235"/>
    </source>
</evidence>
<feature type="compositionally biased region" description="Basic residues" evidence="1">
    <location>
        <begin position="41"/>
        <end position="50"/>
    </location>
</feature>
<evidence type="ECO:0000256" key="1">
    <source>
        <dbReference type="SAM" id="MobiDB-lite"/>
    </source>
</evidence>
<reference evidence="2 3" key="1">
    <citation type="submission" date="2020-01" db="EMBL/GenBank/DDBJ databases">
        <title>Identification and distribution of gene clusters putatively required for synthesis of sphingolipid metabolism inhibitors in phylogenetically diverse species of the filamentous fungus Fusarium.</title>
        <authorList>
            <person name="Kim H.-S."/>
            <person name="Busman M."/>
            <person name="Brown D.W."/>
            <person name="Divon H."/>
            <person name="Uhlig S."/>
            <person name="Proctor R.H."/>
        </authorList>
    </citation>
    <scope>NUCLEOTIDE SEQUENCE [LARGE SCALE GENOMIC DNA]</scope>
    <source>
        <strain evidence="2 3">NRRL 20459</strain>
    </source>
</reference>
<dbReference type="EMBL" id="JAADYS010001018">
    <property type="protein sequence ID" value="KAF4465540.1"/>
    <property type="molecule type" value="Genomic_DNA"/>
</dbReference>